<sequence>MIDVMCLLQRMSSFQRTFESLKNVSNKSDLQKAYQQLGKELENLDYLAFKRQQVGVSTLLGGRDEHFRVPAVLTVRDFQEKSCNDLKTFH</sequence>
<dbReference type="InterPro" id="IPR036723">
    <property type="entry name" value="Alpha-catenin/vinculin-like_sf"/>
</dbReference>
<dbReference type="Gene3D" id="1.20.120.230">
    <property type="entry name" value="Alpha-catenin/vinculin-like"/>
    <property type="match status" value="1"/>
</dbReference>
<dbReference type="EMBL" id="JH170299">
    <property type="protein sequence ID" value="EHB08552.1"/>
    <property type="molecule type" value="Genomic_DNA"/>
</dbReference>
<dbReference type="AlphaFoldDB" id="G5BGZ1"/>
<dbReference type="GO" id="GO:0070161">
    <property type="term" value="C:anchoring junction"/>
    <property type="evidence" value="ECO:0007669"/>
    <property type="project" value="UniProtKB-ARBA"/>
</dbReference>
<evidence type="ECO:0000256" key="1">
    <source>
        <dbReference type="ARBA" id="ARBA00004496"/>
    </source>
</evidence>
<gene>
    <name evidence="3" type="ORF">GW7_13356</name>
</gene>
<keyword evidence="2" id="KW-0963">Cytoplasm</keyword>
<reference evidence="3 4" key="1">
    <citation type="journal article" date="2011" name="Nature">
        <title>Genome sequencing reveals insights into physiology and longevity of the naked mole rat.</title>
        <authorList>
            <person name="Kim E.B."/>
            <person name="Fang X."/>
            <person name="Fushan A.A."/>
            <person name="Huang Z."/>
            <person name="Lobanov A.V."/>
            <person name="Han L."/>
            <person name="Marino S.M."/>
            <person name="Sun X."/>
            <person name="Turanov A.A."/>
            <person name="Yang P."/>
            <person name="Yim S.H."/>
            <person name="Zhao X."/>
            <person name="Kasaikina M.V."/>
            <person name="Stoletzki N."/>
            <person name="Peng C."/>
            <person name="Polak P."/>
            <person name="Xiong Z."/>
            <person name="Kiezun A."/>
            <person name="Zhu Y."/>
            <person name="Chen Y."/>
            <person name="Kryukov G.V."/>
            <person name="Zhang Q."/>
            <person name="Peshkin L."/>
            <person name="Yang L."/>
            <person name="Bronson R.T."/>
            <person name="Buffenstein R."/>
            <person name="Wang B."/>
            <person name="Han C."/>
            <person name="Li Q."/>
            <person name="Chen L."/>
            <person name="Zhao W."/>
            <person name="Sunyaev S.R."/>
            <person name="Park T.J."/>
            <person name="Zhang G."/>
            <person name="Wang J."/>
            <person name="Gladyshev V.N."/>
        </authorList>
    </citation>
    <scope>NUCLEOTIDE SEQUENCE [LARGE SCALE GENOMIC DNA]</scope>
</reference>
<dbReference type="Proteomes" id="UP000006813">
    <property type="component" value="Unassembled WGS sequence"/>
</dbReference>
<protein>
    <submittedName>
        <fullName evidence="3">Catenin alpha-3</fullName>
    </submittedName>
</protein>
<dbReference type="GO" id="GO:0005737">
    <property type="term" value="C:cytoplasm"/>
    <property type="evidence" value="ECO:0007669"/>
    <property type="project" value="UniProtKB-SubCell"/>
</dbReference>
<dbReference type="InParanoid" id="G5BGZ1"/>
<evidence type="ECO:0000313" key="3">
    <source>
        <dbReference type="EMBL" id="EHB08552.1"/>
    </source>
</evidence>
<name>G5BGZ1_HETGA</name>
<evidence type="ECO:0000313" key="4">
    <source>
        <dbReference type="Proteomes" id="UP000006813"/>
    </source>
</evidence>
<comment type="subcellular location">
    <subcellularLocation>
        <location evidence="1">Cytoplasm</location>
    </subcellularLocation>
</comment>
<dbReference type="GO" id="GO:0007155">
    <property type="term" value="P:cell adhesion"/>
    <property type="evidence" value="ECO:0007669"/>
    <property type="project" value="InterPro"/>
</dbReference>
<dbReference type="GO" id="GO:0051015">
    <property type="term" value="F:actin filament binding"/>
    <property type="evidence" value="ECO:0007669"/>
    <property type="project" value="InterPro"/>
</dbReference>
<proteinExistence type="predicted"/>
<accession>G5BGZ1</accession>
<dbReference type="eggNOG" id="KOG3681">
    <property type="taxonomic scope" value="Eukaryota"/>
</dbReference>
<organism evidence="3 4">
    <name type="scientific">Heterocephalus glaber</name>
    <name type="common">Naked mole rat</name>
    <dbReference type="NCBI Taxonomy" id="10181"/>
    <lineage>
        <taxon>Eukaryota</taxon>
        <taxon>Metazoa</taxon>
        <taxon>Chordata</taxon>
        <taxon>Craniata</taxon>
        <taxon>Vertebrata</taxon>
        <taxon>Euteleostomi</taxon>
        <taxon>Mammalia</taxon>
        <taxon>Eutheria</taxon>
        <taxon>Euarchontoglires</taxon>
        <taxon>Glires</taxon>
        <taxon>Rodentia</taxon>
        <taxon>Hystricomorpha</taxon>
        <taxon>Bathyergidae</taxon>
        <taxon>Heterocephalus</taxon>
    </lineage>
</organism>
<dbReference type="SUPFAM" id="SSF47220">
    <property type="entry name" value="alpha-catenin/vinculin-like"/>
    <property type="match status" value="1"/>
</dbReference>
<dbReference type="STRING" id="10181.G5BGZ1"/>
<evidence type="ECO:0000256" key="2">
    <source>
        <dbReference type="ARBA" id="ARBA00022490"/>
    </source>
</evidence>